<evidence type="ECO:0000313" key="3">
    <source>
        <dbReference type="Proteomes" id="UP000626220"/>
    </source>
</evidence>
<gene>
    <name evidence="2" type="ORF">GCM10017056_12180</name>
</gene>
<dbReference type="AlphaFoldDB" id="A0A8J3GW46"/>
<dbReference type="GO" id="GO:0009389">
    <property type="term" value="F:dimethyl sulfoxide reductase activity"/>
    <property type="evidence" value="ECO:0007669"/>
    <property type="project" value="TreeGrafter"/>
</dbReference>
<sequence>MHPAPSVILFTSLSGLGFGLLVFLGLGFPDVTGWTAFAFFVLSYLLAVGGLSASTFHLGHPERALKAFTQWKTSWLSREGWFSVAALLVLAAYGAGLVLLGTRWSLLGWLGAGLSLATLIATSMIYAQLKTVPRWHSPLTPAMFLSTGLAGGALLAGQVTAALWLLLLAGLVQVAYWITGDRALAQSGTTLASATGLGPIGRVRAFEPPHTGSNYLTREMVFVVARRHAVKLRVIALALMVVIPVLFLLLPFSHAWAALAALSHLAGVFCARWLFFAEAEHVVGLYYGRR</sequence>
<feature type="transmembrane region" description="Helical" evidence="1">
    <location>
        <begin position="80"/>
        <end position="100"/>
    </location>
</feature>
<comment type="caution">
    <text evidence="2">The sequence shown here is derived from an EMBL/GenBank/DDBJ whole genome shotgun (WGS) entry which is preliminary data.</text>
</comment>
<feature type="transmembrane region" description="Helical" evidence="1">
    <location>
        <begin position="256"/>
        <end position="275"/>
    </location>
</feature>
<dbReference type="GO" id="GO:0005886">
    <property type="term" value="C:plasma membrane"/>
    <property type="evidence" value="ECO:0007669"/>
    <property type="project" value="TreeGrafter"/>
</dbReference>
<organism evidence="2 3">
    <name type="scientific">Seohaeicola zhoushanensis</name>
    <dbReference type="NCBI Taxonomy" id="1569283"/>
    <lineage>
        <taxon>Bacteria</taxon>
        <taxon>Pseudomonadati</taxon>
        <taxon>Pseudomonadota</taxon>
        <taxon>Alphaproteobacteria</taxon>
        <taxon>Rhodobacterales</taxon>
        <taxon>Roseobacteraceae</taxon>
        <taxon>Seohaeicola</taxon>
    </lineage>
</organism>
<evidence type="ECO:0000313" key="2">
    <source>
        <dbReference type="EMBL" id="GHF42038.1"/>
    </source>
</evidence>
<name>A0A8J3GW46_9RHOB</name>
<dbReference type="Proteomes" id="UP000626220">
    <property type="component" value="Unassembled WGS sequence"/>
</dbReference>
<dbReference type="EMBL" id="BNCJ01000002">
    <property type="protein sequence ID" value="GHF42038.1"/>
    <property type="molecule type" value="Genomic_DNA"/>
</dbReference>
<keyword evidence="1" id="KW-0472">Membrane</keyword>
<keyword evidence="3" id="KW-1185">Reference proteome</keyword>
<dbReference type="GO" id="GO:0009390">
    <property type="term" value="C:dimethyl sulfoxide reductase complex"/>
    <property type="evidence" value="ECO:0007669"/>
    <property type="project" value="TreeGrafter"/>
</dbReference>
<feature type="transmembrane region" description="Helical" evidence="1">
    <location>
        <begin position="7"/>
        <end position="28"/>
    </location>
</feature>
<proteinExistence type="predicted"/>
<feature type="transmembrane region" description="Helical" evidence="1">
    <location>
        <begin position="106"/>
        <end position="127"/>
    </location>
</feature>
<feature type="transmembrane region" description="Helical" evidence="1">
    <location>
        <begin position="230"/>
        <end position="250"/>
    </location>
</feature>
<protein>
    <submittedName>
        <fullName evidence="2">DMSO reductase</fullName>
    </submittedName>
</protein>
<dbReference type="PANTHER" id="PTHR38095:SF1">
    <property type="entry name" value="ANAEROBIC DIMETHYL SULFOXIDE REDUCTASE CHAIN YNFH"/>
    <property type="match status" value="1"/>
</dbReference>
<dbReference type="RefSeq" id="WP_189679140.1">
    <property type="nucleotide sequence ID" value="NZ_BNCJ01000002.1"/>
</dbReference>
<reference evidence="2" key="1">
    <citation type="journal article" date="2014" name="Int. J. Syst. Evol. Microbiol.">
        <title>Complete genome sequence of Corynebacterium casei LMG S-19264T (=DSM 44701T), isolated from a smear-ripened cheese.</title>
        <authorList>
            <consortium name="US DOE Joint Genome Institute (JGI-PGF)"/>
            <person name="Walter F."/>
            <person name="Albersmeier A."/>
            <person name="Kalinowski J."/>
            <person name="Ruckert C."/>
        </authorList>
    </citation>
    <scope>NUCLEOTIDE SEQUENCE</scope>
    <source>
        <strain evidence="2">KCTC 42650</strain>
    </source>
</reference>
<reference evidence="2" key="2">
    <citation type="submission" date="2020-09" db="EMBL/GenBank/DDBJ databases">
        <authorList>
            <person name="Sun Q."/>
            <person name="Kim S."/>
        </authorList>
    </citation>
    <scope>NUCLEOTIDE SEQUENCE</scope>
    <source>
        <strain evidence="2">KCTC 42650</strain>
    </source>
</reference>
<dbReference type="InterPro" id="IPR007059">
    <property type="entry name" value="DmsC"/>
</dbReference>
<keyword evidence="1" id="KW-0812">Transmembrane</keyword>
<dbReference type="Pfam" id="PF04976">
    <property type="entry name" value="DmsC"/>
    <property type="match status" value="1"/>
</dbReference>
<accession>A0A8J3GW46</accession>
<feature type="transmembrane region" description="Helical" evidence="1">
    <location>
        <begin position="34"/>
        <end position="59"/>
    </location>
</feature>
<dbReference type="GO" id="GO:0019645">
    <property type="term" value="P:anaerobic electron transport chain"/>
    <property type="evidence" value="ECO:0007669"/>
    <property type="project" value="InterPro"/>
</dbReference>
<evidence type="ECO:0000256" key="1">
    <source>
        <dbReference type="SAM" id="Phobius"/>
    </source>
</evidence>
<dbReference type="PANTHER" id="PTHR38095">
    <property type="entry name" value="ANAEROBIC DIMETHYL SULFOXIDE REDUCTASE CHAIN YNFH"/>
    <property type="match status" value="1"/>
</dbReference>
<keyword evidence="1" id="KW-1133">Transmembrane helix</keyword>